<dbReference type="KEGG" id="acg:AWM71_07785"/>
<proteinExistence type="predicted"/>
<sequence length="195" mass="21746">MNHNTLSKTFSSTRTLSVVALLTAIGILVPIISPFKVIIGPFSWTLGTHIAIDLALFLSPAAGAFVALATSLGFFLAGFPLPIVFRAISHVCYVTVAALILTKNNQFVLSFWTRTLFNIIINSIHGLGELIVIHYFVQIGFTHLPTNHTYWISLFLLFGVSPLFHGMIDFEIAYQLLHLLHRHLPFSFTHFPLSR</sequence>
<dbReference type="Gene3D" id="1.10.1760.20">
    <property type="match status" value="1"/>
</dbReference>
<feature type="transmembrane region" description="Helical" evidence="1">
    <location>
        <begin position="16"/>
        <end position="39"/>
    </location>
</feature>
<evidence type="ECO:0000256" key="1">
    <source>
        <dbReference type="SAM" id="Phobius"/>
    </source>
</evidence>
<reference evidence="2 3" key="1">
    <citation type="submission" date="2017-12" db="EMBL/GenBank/DDBJ databases">
        <title>Phylogenetic diversity of female urinary microbiome.</title>
        <authorList>
            <person name="Thomas-White K."/>
            <person name="Wolfe A.J."/>
        </authorList>
    </citation>
    <scope>NUCLEOTIDE SEQUENCE [LARGE SCALE GENOMIC DNA]</scope>
    <source>
        <strain evidence="2 3">UMB0844</strain>
    </source>
</reference>
<keyword evidence="3" id="KW-1185">Reference proteome</keyword>
<evidence type="ECO:0000313" key="3">
    <source>
        <dbReference type="Proteomes" id="UP000234775"/>
    </source>
</evidence>
<accession>A0A120I8X9</accession>
<protein>
    <recommendedName>
        <fullName evidence="4">ECF transporter S component</fullName>
    </recommendedName>
</protein>
<feature type="transmembrane region" description="Helical" evidence="1">
    <location>
        <begin position="115"/>
        <end position="137"/>
    </location>
</feature>
<dbReference type="Proteomes" id="UP000234775">
    <property type="component" value="Unassembled WGS sequence"/>
</dbReference>
<keyword evidence="1" id="KW-0812">Transmembrane</keyword>
<dbReference type="EMBL" id="PKGZ01000003">
    <property type="protein sequence ID" value="PKY91472.1"/>
    <property type="molecule type" value="Genomic_DNA"/>
</dbReference>
<dbReference type="RefSeq" id="WP_060777404.1">
    <property type="nucleotide sequence ID" value="NZ_CP014159.1"/>
</dbReference>
<keyword evidence="1" id="KW-1133">Transmembrane helix</keyword>
<feature type="transmembrane region" description="Helical" evidence="1">
    <location>
        <begin position="51"/>
        <end position="77"/>
    </location>
</feature>
<organism evidence="2 3">
    <name type="scientific">Aerococcus christensenii</name>
    <dbReference type="NCBI Taxonomy" id="87541"/>
    <lineage>
        <taxon>Bacteria</taxon>
        <taxon>Bacillati</taxon>
        <taxon>Bacillota</taxon>
        <taxon>Bacilli</taxon>
        <taxon>Lactobacillales</taxon>
        <taxon>Aerococcaceae</taxon>
        <taxon>Aerococcus</taxon>
    </lineage>
</organism>
<dbReference type="AlphaFoldDB" id="A0A120I8X9"/>
<feature type="transmembrane region" description="Helical" evidence="1">
    <location>
        <begin position="149"/>
        <end position="168"/>
    </location>
</feature>
<keyword evidence="1" id="KW-0472">Membrane</keyword>
<evidence type="ECO:0008006" key="4">
    <source>
        <dbReference type="Google" id="ProtNLM"/>
    </source>
</evidence>
<name>A0A120I8X9_9LACT</name>
<evidence type="ECO:0000313" key="2">
    <source>
        <dbReference type="EMBL" id="PKY91472.1"/>
    </source>
</evidence>
<gene>
    <name evidence="2" type="ORF">CYJ27_05255</name>
</gene>
<feature type="transmembrane region" description="Helical" evidence="1">
    <location>
        <begin position="83"/>
        <end position="103"/>
    </location>
</feature>
<comment type="caution">
    <text evidence="2">The sequence shown here is derived from an EMBL/GenBank/DDBJ whole genome shotgun (WGS) entry which is preliminary data.</text>
</comment>